<name>A0A5B9QFY6_9BACT</name>
<dbReference type="Pfam" id="PF13354">
    <property type="entry name" value="Beta-lactamase2"/>
    <property type="match status" value="1"/>
</dbReference>
<protein>
    <recommendedName>
        <fullName evidence="4">beta-lactamase</fullName>
        <ecNumber evidence="4">3.5.2.6</ecNumber>
    </recommendedName>
</protein>
<dbReference type="Gene3D" id="3.40.710.10">
    <property type="entry name" value="DD-peptidase/beta-lactamase superfamily"/>
    <property type="match status" value="2"/>
</dbReference>
<keyword evidence="9" id="KW-0961">Cell wall biogenesis/degradation</keyword>
<dbReference type="GO" id="GO:0046677">
    <property type="term" value="P:response to antibiotic"/>
    <property type="evidence" value="ECO:0007669"/>
    <property type="project" value="InterPro"/>
</dbReference>
<dbReference type="GO" id="GO:0030655">
    <property type="term" value="P:beta-lactam antibiotic catabolic process"/>
    <property type="evidence" value="ECO:0007669"/>
    <property type="project" value="InterPro"/>
</dbReference>
<feature type="active site" description="Acyl-ester intermediate" evidence="10">
    <location>
        <position position="443"/>
    </location>
</feature>
<evidence type="ECO:0000256" key="9">
    <source>
        <dbReference type="ARBA" id="ARBA00023316"/>
    </source>
</evidence>
<feature type="active site" description="Proton acceptor" evidence="10">
    <location>
        <position position="446"/>
    </location>
</feature>
<evidence type="ECO:0000259" key="13">
    <source>
        <dbReference type="Pfam" id="PF00768"/>
    </source>
</evidence>
<evidence type="ECO:0000313" key="17">
    <source>
        <dbReference type="Proteomes" id="UP000323917"/>
    </source>
</evidence>
<dbReference type="InterPro" id="IPR000871">
    <property type="entry name" value="Beta-lactam_class-A"/>
</dbReference>
<evidence type="ECO:0000259" key="15">
    <source>
        <dbReference type="Pfam" id="PF13354"/>
    </source>
</evidence>
<dbReference type="SUPFAM" id="SSF47090">
    <property type="entry name" value="PGBD-like"/>
    <property type="match status" value="1"/>
</dbReference>
<proteinExistence type="inferred from homology"/>
<dbReference type="Pfam" id="PF00768">
    <property type="entry name" value="Peptidase_S11"/>
    <property type="match status" value="1"/>
</dbReference>
<dbReference type="GO" id="GO:0071555">
    <property type="term" value="P:cell wall organization"/>
    <property type="evidence" value="ECO:0007669"/>
    <property type="project" value="UniProtKB-KW"/>
</dbReference>
<dbReference type="InterPro" id="IPR018044">
    <property type="entry name" value="Peptidase_S11"/>
</dbReference>
<feature type="domain" description="Peptidase S11 D-alanyl-D-alanine carboxypeptidase A N-terminal" evidence="13">
    <location>
        <begin position="411"/>
        <end position="654"/>
    </location>
</feature>
<comment type="catalytic activity">
    <reaction evidence="1">
        <text>a beta-lactam + H2O = a substituted beta-amino acid</text>
        <dbReference type="Rhea" id="RHEA:20401"/>
        <dbReference type="ChEBI" id="CHEBI:15377"/>
        <dbReference type="ChEBI" id="CHEBI:35627"/>
        <dbReference type="ChEBI" id="CHEBI:140347"/>
        <dbReference type="EC" id="3.5.2.6"/>
    </reaction>
</comment>
<dbReference type="InterPro" id="IPR045155">
    <property type="entry name" value="Beta-lactam_cat"/>
</dbReference>
<evidence type="ECO:0000256" key="5">
    <source>
        <dbReference type="ARBA" id="ARBA00022729"/>
    </source>
</evidence>
<feature type="binding site" evidence="11">
    <location>
        <position position="624"/>
    </location>
    <ligand>
        <name>substrate</name>
    </ligand>
</feature>
<dbReference type="GO" id="GO:0009002">
    <property type="term" value="F:serine-type D-Ala-D-Ala carboxypeptidase activity"/>
    <property type="evidence" value="ECO:0007669"/>
    <property type="project" value="InterPro"/>
</dbReference>
<evidence type="ECO:0000313" key="16">
    <source>
        <dbReference type="EMBL" id="QEG36482.1"/>
    </source>
</evidence>
<comment type="similarity">
    <text evidence="3">Belongs to the class-A beta-lactamase family.</text>
</comment>
<evidence type="ECO:0000256" key="11">
    <source>
        <dbReference type="PIRSR" id="PIRSR618044-2"/>
    </source>
</evidence>
<evidence type="ECO:0000256" key="4">
    <source>
        <dbReference type="ARBA" id="ARBA00012865"/>
    </source>
</evidence>
<keyword evidence="16" id="KW-0121">Carboxypeptidase</keyword>
<dbReference type="GO" id="GO:0009252">
    <property type="term" value="P:peptidoglycan biosynthetic process"/>
    <property type="evidence" value="ECO:0007669"/>
    <property type="project" value="UniProtKB-KW"/>
</dbReference>
<evidence type="ECO:0000256" key="6">
    <source>
        <dbReference type="ARBA" id="ARBA00022801"/>
    </source>
</evidence>
<dbReference type="GO" id="GO:0006508">
    <property type="term" value="P:proteolysis"/>
    <property type="evidence" value="ECO:0007669"/>
    <property type="project" value="InterPro"/>
</dbReference>
<dbReference type="InterPro" id="IPR001967">
    <property type="entry name" value="Peptidase_S11_N"/>
</dbReference>
<keyword evidence="8" id="KW-0573">Peptidoglycan synthesis</keyword>
<dbReference type="PRINTS" id="PR00725">
    <property type="entry name" value="DADACBPTASE1"/>
</dbReference>
<feature type="domain" description="Peptidoglycan binding-like" evidence="14">
    <location>
        <begin position="324"/>
        <end position="380"/>
    </location>
</feature>
<evidence type="ECO:0000256" key="8">
    <source>
        <dbReference type="ARBA" id="ARBA00022984"/>
    </source>
</evidence>
<evidence type="ECO:0000256" key="2">
    <source>
        <dbReference type="ARBA" id="ARBA00007164"/>
    </source>
</evidence>
<accession>A0A5B9QFY6</accession>
<dbReference type="OrthoDB" id="9791132at2"/>
<dbReference type="InterPro" id="IPR002477">
    <property type="entry name" value="Peptidoglycan-bd-like"/>
</dbReference>
<dbReference type="Pfam" id="PF01471">
    <property type="entry name" value="PG_binding_1"/>
    <property type="match status" value="1"/>
</dbReference>
<sequence>MCSADSIHRYRFSCAACIHLLLVGLIFSGTTHTVAEDLSSRIQPLIDAFDGEVGVMVKQLETGETFEYSSTVPMPTASLIKLPIMIATYKAIDSGKLDLAQKITLKAEDKVPGSGILAEHFSDGTSLPLKDAIHLMIVYSDNTATNLVIDQVGLPRTTEVMKELGCDETVLNSKVFRRDTSILPERSKKYGLGSTTAKEMVSLLEKLQAGQLLSKQASKQMLAHLRACNDKTKFSRLLPPEIVVAHKTGSVSDSRTDAGIIESPGGPIALCVLTTNIADRSWNDDNAAELLCSNIAKAAYDYFNSDSTGEPKGPKSLKSGDSGLLVEALQRTLNARLKSKREIGVDGDFGSETESAVKEFQRQEKLEETGKVGSETWASLGPLVEDKPAPDPAEFNSVVIEKEPVEDLSEPPVTTCKAWVIGDSKSGNTLWGFHEDDIRDIASTTKMMTAYLVLNYAEEHPEVMDEIVEFSERADNTGGSTAGVRVGEKIAVRELLYGLMLPSGNDASVALAEHFGTRLVELDQQDNQDAYDNFIDAMNKMAKKLNMTNSSFKNPNGLPEDGHQSTASDLLKLAYQAMQIPTFRDYVATAQHGCTVTGPGGYTRNLAWKNTNRLLRREGYDGIKTGTTNAAGACLVSLGTRDGDSLIVVILGATSSDGRYVDARNLYRWAWQQLDSDSGEGN</sequence>
<dbReference type="Gene3D" id="1.10.101.10">
    <property type="entry name" value="PGBD-like superfamily/PGBD"/>
    <property type="match status" value="1"/>
</dbReference>
<dbReference type="GO" id="GO:0008360">
    <property type="term" value="P:regulation of cell shape"/>
    <property type="evidence" value="ECO:0007669"/>
    <property type="project" value="UniProtKB-KW"/>
</dbReference>
<dbReference type="InterPro" id="IPR012338">
    <property type="entry name" value="Beta-lactam/transpept-like"/>
</dbReference>
<dbReference type="InterPro" id="IPR036366">
    <property type="entry name" value="PGBDSf"/>
</dbReference>
<evidence type="ECO:0000256" key="3">
    <source>
        <dbReference type="ARBA" id="ARBA00009009"/>
    </source>
</evidence>
<dbReference type="AlphaFoldDB" id="A0A5B9QFY6"/>
<dbReference type="SUPFAM" id="SSF56601">
    <property type="entry name" value="beta-lactamase/transpeptidase-like"/>
    <property type="match status" value="2"/>
</dbReference>
<organism evidence="16 17">
    <name type="scientific">Bythopirellula goksoeyrii</name>
    <dbReference type="NCBI Taxonomy" id="1400387"/>
    <lineage>
        <taxon>Bacteria</taxon>
        <taxon>Pseudomonadati</taxon>
        <taxon>Planctomycetota</taxon>
        <taxon>Planctomycetia</taxon>
        <taxon>Pirellulales</taxon>
        <taxon>Lacipirellulaceae</taxon>
        <taxon>Bythopirellula</taxon>
    </lineage>
</organism>
<keyword evidence="5" id="KW-0732">Signal</keyword>
<dbReference type="EC" id="3.5.2.6" evidence="4"/>
<evidence type="ECO:0000256" key="10">
    <source>
        <dbReference type="PIRSR" id="PIRSR618044-1"/>
    </source>
</evidence>
<dbReference type="PANTHER" id="PTHR35333:SF3">
    <property type="entry name" value="BETA-LACTAMASE-TYPE TRANSPEPTIDASE FOLD CONTAINING PROTEIN"/>
    <property type="match status" value="1"/>
</dbReference>
<reference evidence="16 17" key="1">
    <citation type="submission" date="2019-08" db="EMBL/GenBank/DDBJ databases">
        <title>Deep-cultivation of Planctomycetes and their phenomic and genomic characterization uncovers novel biology.</title>
        <authorList>
            <person name="Wiegand S."/>
            <person name="Jogler M."/>
            <person name="Boedeker C."/>
            <person name="Pinto D."/>
            <person name="Vollmers J."/>
            <person name="Rivas-Marin E."/>
            <person name="Kohn T."/>
            <person name="Peeters S.H."/>
            <person name="Heuer A."/>
            <person name="Rast P."/>
            <person name="Oberbeckmann S."/>
            <person name="Bunk B."/>
            <person name="Jeske O."/>
            <person name="Meyerdierks A."/>
            <person name="Storesund J.E."/>
            <person name="Kallscheuer N."/>
            <person name="Luecker S."/>
            <person name="Lage O.M."/>
            <person name="Pohl T."/>
            <person name="Merkel B.J."/>
            <person name="Hornburger P."/>
            <person name="Mueller R.-W."/>
            <person name="Bruemmer F."/>
            <person name="Labrenz M."/>
            <person name="Spormann A.M."/>
            <person name="Op den Camp H."/>
            <person name="Overmann J."/>
            <person name="Amann R."/>
            <person name="Jetten M.S.M."/>
            <person name="Mascher T."/>
            <person name="Medema M.H."/>
            <person name="Devos D.P."/>
            <person name="Kaster A.-K."/>
            <person name="Ovreas L."/>
            <person name="Rohde M."/>
            <person name="Galperin M.Y."/>
            <person name="Jogler C."/>
        </authorList>
    </citation>
    <scope>NUCLEOTIDE SEQUENCE [LARGE SCALE GENOMIC DNA]</scope>
    <source>
        <strain evidence="16 17">Pr1d</strain>
    </source>
</reference>
<dbReference type="GO" id="GO:0008800">
    <property type="term" value="F:beta-lactamase activity"/>
    <property type="evidence" value="ECO:0007669"/>
    <property type="project" value="UniProtKB-EC"/>
</dbReference>
<dbReference type="KEGG" id="bgok:Pr1d_37960"/>
<dbReference type="RefSeq" id="WP_148074821.1">
    <property type="nucleotide sequence ID" value="NZ_CP042913.1"/>
</dbReference>
<evidence type="ECO:0000256" key="1">
    <source>
        <dbReference type="ARBA" id="ARBA00001526"/>
    </source>
</evidence>
<gene>
    <name evidence="16" type="ORF">Pr1d_37960</name>
</gene>
<keyword evidence="7" id="KW-0133">Cell shape</keyword>
<dbReference type="Proteomes" id="UP000323917">
    <property type="component" value="Chromosome"/>
</dbReference>
<dbReference type="EMBL" id="CP042913">
    <property type="protein sequence ID" value="QEG36482.1"/>
    <property type="molecule type" value="Genomic_DNA"/>
</dbReference>
<dbReference type="PANTHER" id="PTHR35333">
    <property type="entry name" value="BETA-LACTAMASE"/>
    <property type="match status" value="1"/>
</dbReference>
<evidence type="ECO:0000259" key="14">
    <source>
        <dbReference type="Pfam" id="PF01471"/>
    </source>
</evidence>
<dbReference type="InterPro" id="IPR036365">
    <property type="entry name" value="PGBD-like_sf"/>
</dbReference>
<evidence type="ECO:0000256" key="7">
    <source>
        <dbReference type="ARBA" id="ARBA00022960"/>
    </source>
</evidence>
<keyword evidence="6 16" id="KW-0378">Hydrolase</keyword>
<keyword evidence="16" id="KW-0645">Protease</keyword>
<evidence type="ECO:0000256" key="12">
    <source>
        <dbReference type="RuleBase" id="RU004016"/>
    </source>
</evidence>
<feature type="active site" evidence="10">
    <location>
        <position position="503"/>
    </location>
</feature>
<comment type="similarity">
    <text evidence="2 12">Belongs to the peptidase S11 family.</text>
</comment>
<feature type="domain" description="Beta-lactamase class A catalytic" evidence="15">
    <location>
        <begin position="54"/>
        <end position="274"/>
    </location>
</feature>
<keyword evidence="17" id="KW-1185">Reference proteome</keyword>